<keyword evidence="2" id="KW-1185">Reference proteome</keyword>
<organism evidence="1 2">
    <name type="scientific">Flavobacterium nackdongense</name>
    <dbReference type="NCBI Taxonomy" id="2547394"/>
    <lineage>
        <taxon>Bacteria</taxon>
        <taxon>Pseudomonadati</taxon>
        <taxon>Bacteroidota</taxon>
        <taxon>Flavobacteriia</taxon>
        <taxon>Flavobacteriales</taxon>
        <taxon>Flavobacteriaceae</taxon>
        <taxon>Flavobacterium</taxon>
    </lineage>
</organism>
<protein>
    <recommendedName>
        <fullName evidence="3">Carboxypeptidase-like regulatory domain-containing protein</fullName>
    </recommendedName>
</protein>
<sequence length="234" mass="26752">MKEKLLLTFFLFSISGCFAQTQKLKKGKVLNENFPLQGIEVLNLNSKKTTKTDTNGEFSIAIEAKDSLMFISKNYHYKKICINKEDVNNNNLVINLTLKPEELEEVVVIKKKALPMIKFDKNIANQLTLEKAARNPKPYGVYDGTIENGIGVAIPLGGSRKKIHQIDFKELVKENTDEKYYAEILKLKPEEIGLFIEFCDADPNSKEVLKNTNPLKLMNFLLEKNREFKKLPSH</sequence>
<dbReference type="RefSeq" id="WP_133277494.1">
    <property type="nucleotide sequence ID" value="NZ_CP037933.1"/>
</dbReference>
<dbReference type="OrthoDB" id="1431099at2"/>
<dbReference type="Pfam" id="PF13715">
    <property type="entry name" value="CarbopepD_reg_2"/>
    <property type="match status" value="1"/>
</dbReference>
<evidence type="ECO:0000313" key="1">
    <source>
        <dbReference type="EMBL" id="QBN19988.1"/>
    </source>
</evidence>
<dbReference type="InterPro" id="IPR008969">
    <property type="entry name" value="CarboxyPept-like_regulatory"/>
</dbReference>
<dbReference type="SUPFAM" id="SSF49464">
    <property type="entry name" value="Carboxypeptidase regulatory domain-like"/>
    <property type="match status" value="1"/>
</dbReference>
<proteinExistence type="predicted"/>
<dbReference type="KEGG" id="fnk:E1750_14655"/>
<gene>
    <name evidence="1" type="ORF">E1750_14655</name>
</gene>
<accession>A0A4P6YCK0</accession>
<reference evidence="2" key="1">
    <citation type="submission" date="2019-03" db="EMBL/GenBank/DDBJ databases">
        <title>Flavobacterium sp.</title>
        <authorList>
            <person name="Kim H."/>
        </authorList>
    </citation>
    <scope>NUCLEOTIDE SEQUENCE [LARGE SCALE GENOMIC DNA]</scope>
    <source>
        <strain evidence="2">GS13</strain>
    </source>
</reference>
<evidence type="ECO:0008006" key="3">
    <source>
        <dbReference type="Google" id="ProtNLM"/>
    </source>
</evidence>
<dbReference type="AlphaFoldDB" id="A0A4P6YCK0"/>
<dbReference type="PROSITE" id="PS51257">
    <property type="entry name" value="PROKAR_LIPOPROTEIN"/>
    <property type="match status" value="1"/>
</dbReference>
<dbReference type="Proteomes" id="UP000291124">
    <property type="component" value="Chromosome"/>
</dbReference>
<name>A0A4P6YCK0_9FLAO</name>
<evidence type="ECO:0000313" key="2">
    <source>
        <dbReference type="Proteomes" id="UP000291124"/>
    </source>
</evidence>
<dbReference type="EMBL" id="CP037933">
    <property type="protein sequence ID" value="QBN19988.1"/>
    <property type="molecule type" value="Genomic_DNA"/>
</dbReference>